<dbReference type="RefSeq" id="WP_264981419.1">
    <property type="nucleotide sequence ID" value="NZ_AP026708.1"/>
</dbReference>
<evidence type="ECO:0000313" key="2">
    <source>
        <dbReference type="EMBL" id="BDQ34516.1"/>
    </source>
</evidence>
<gene>
    <name evidence="2" type="ORF">JCM14722_20580</name>
</gene>
<dbReference type="Proteomes" id="UP001061361">
    <property type="component" value="Chromosome"/>
</dbReference>
<dbReference type="EMBL" id="AP026708">
    <property type="protein sequence ID" value="BDQ34516.1"/>
    <property type="molecule type" value="Genomic_DNA"/>
</dbReference>
<keyword evidence="1" id="KW-0812">Transmembrane</keyword>
<keyword evidence="3" id="KW-1185">Reference proteome</keyword>
<keyword evidence="1" id="KW-0472">Membrane</keyword>
<sequence>MSFLLKIIVILGLIFLIVGQFTRSKQQRVARRDKWTNVLLIIVIAMLGLSILSNFMTR</sequence>
<proteinExistence type="predicted"/>
<organism evidence="2 3">
    <name type="scientific">Pseudodesulfovibrio portus</name>
    <dbReference type="NCBI Taxonomy" id="231439"/>
    <lineage>
        <taxon>Bacteria</taxon>
        <taxon>Pseudomonadati</taxon>
        <taxon>Thermodesulfobacteriota</taxon>
        <taxon>Desulfovibrionia</taxon>
        <taxon>Desulfovibrionales</taxon>
        <taxon>Desulfovibrionaceae</taxon>
    </lineage>
</organism>
<evidence type="ECO:0008006" key="4">
    <source>
        <dbReference type="Google" id="ProtNLM"/>
    </source>
</evidence>
<name>A0ABM8ASW2_9BACT</name>
<reference evidence="2" key="1">
    <citation type="submission" date="2022-08" db="EMBL/GenBank/DDBJ databases">
        <title>Genome Sequence of the sulphate-reducing bacterium, Pseudodesulfovibrio portus JCM14722.</title>
        <authorList>
            <person name="Kondo R."/>
            <person name="Kataoka T."/>
        </authorList>
    </citation>
    <scope>NUCLEOTIDE SEQUENCE</scope>
    <source>
        <strain evidence="2">JCM 14722</strain>
    </source>
</reference>
<keyword evidence="1" id="KW-1133">Transmembrane helix</keyword>
<feature type="transmembrane region" description="Helical" evidence="1">
    <location>
        <begin position="6"/>
        <end position="23"/>
    </location>
</feature>
<feature type="transmembrane region" description="Helical" evidence="1">
    <location>
        <begin position="35"/>
        <end position="56"/>
    </location>
</feature>
<accession>A0ABM8ASW2</accession>
<evidence type="ECO:0000256" key="1">
    <source>
        <dbReference type="SAM" id="Phobius"/>
    </source>
</evidence>
<evidence type="ECO:0000313" key="3">
    <source>
        <dbReference type="Proteomes" id="UP001061361"/>
    </source>
</evidence>
<protein>
    <recommendedName>
        <fullName evidence="4">HIG1 domain-containing protein</fullName>
    </recommendedName>
</protein>